<dbReference type="GO" id="GO:0019185">
    <property type="term" value="C:snRNA-activating protein complex"/>
    <property type="evidence" value="ECO:0007669"/>
    <property type="project" value="TreeGrafter"/>
</dbReference>
<dbReference type="PROSITE" id="PS50090">
    <property type="entry name" value="MYB_LIKE"/>
    <property type="match status" value="3"/>
</dbReference>
<evidence type="ECO:0000313" key="11">
    <source>
        <dbReference type="Proteomes" id="UP000179807"/>
    </source>
</evidence>
<evidence type="ECO:0000256" key="6">
    <source>
        <dbReference type="SAM" id="MobiDB-lite"/>
    </source>
</evidence>
<dbReference type="AlphaFoldDB" id="A0A1J4KLF3"/>
<dbReference type="InterPro" id="IPR017884">
    <property type="entry name" value="SANT_dom"/>
</dbReference>
<reference evidence="10" key="1">
    <citation type="submission" date="2016-10" db="EMBL/GenBank/DDBJ databases">
        <authorList>
            <person name="Benchimol M."/>
            <person name="Almeida L.G."/>
            <person name="Vasconcelos A.T."/>
            <person name="Perreira-Neves A."/>
            <person name="Rosa I.A."/>
            <person name="Tasca T."/>
            <person name="Bogo M.R."/>
            <person name="de Souza W."/>
        </authorList>
    </citation>
    <scope>NUCLEOTIDE SEQUENCE [LARGE SCALE GENOMIC DNA]</scope>
    <source>
        <strain evidence="10">K</strain>
    </source>
</reference>
<feature type="domain" description="HTH myb-type" evidence="9">
    <location>
        <begin position="48"/>
        <end position="103"/>
    </location>
</feature>
<dbReference type="GO" id="GO:0042795">
    <property type="term" value="P:snRNA transcription by RNA polymerase II"/>
    <property type="evidence" value="ECO:0007669"/>
    <property type="project" value="TreeGrafter"/>
</dbReference>
<keyword evidence="3" id="KW-0238">DNA-binding</keyword>
<dbReference type="FunFam" id="1.10.10.60:FF:000010">
    <property type="entry name" value="Transcriptional activator Myb isoform A"/>
    <property type="match status" value="1"/>
</dbReference>
<dbReference type="Pfam" id="PF00249">
    <property type="entry name" value="Myb_DNA-binding"/>
    <property type="match status" value="3"/>
</dbReference>
<keyword evidence="5" id="KW-0539">Nucleus</keyword>
<dbReference type="PROSITE" id="PS51293">
    <property type="entry name" value="SANT"/>
    <property type="match status" value="1"/>
</dbReference>
<feature type="domain" description="HTH myb-type" evidence="9">
    <location>
        <begin position="1"/>
        <end position="47"/>
    </location>
</feature>
<evidence type="ECO:0000259" key="7">
    <source>
        <dbReference type="PROSITE" id="PS50090"/>
    </source>
</evidence>
<keyword evidence="2" id="KW-0805">Transcription regulation</keyword>
<evidence type="ECO:0000259" key="8">
    <source>
        <dbReference type="PROSITE" id="PS51293"/>
    </source>
</evidence>
<dbReference type="Proteomes" id="UP000179807">
    <property type="component" value="Unassembled WGS sequence"/>
</dbReference>
<dbReference type="PANTHER" id="PTHR46621">
    <property type="entry name" value="SNRNA-ACTIVATING PROTEIN COMPLEX SUBUNIT 4"/>
    <property type="match status" value="1"/>
</dbReference>
<dbReference type="InterPro" id="IPR017930">
    <property type="entry name" value="Myb_dom"/>
</dbReference>
<keyword evidence="4" id="KW-0804">Transcription</keyword>
<dbReference type="VEuPathDB" id="TrichDB:TRFO_04117"/>
<dbReference type="PANTHER" id="PTHR46621:SF1">
    <property type="entry name" value="SNRNA-ACTIVATING PROTEIN COMPLEX SUBUNIT 4"/>
    <property type="match status" value="1"/>
</dbReference>
<keyword evidence="11" id="KW-1185">Reference proteome</keyword>
<keyword evidence="1" id="KW-0677">Repeat</keyword>
<dbReference type="SMART" id="SM00717">
    <property type="entry name" value="SANT"/>
    <property type="match status" value="3"/>
</dbReference>
<proteinExistence type="predicted"/>
<dbReference type="CDD" id="cd00167">
    <property type="entry name" value="SANT"/>
    <property type="match status" value="3"/>
</dbReference>
<evidence type="ECO:0000256" key="1">
    <source>
        <dbReference type="ARBA" id="ARBA00022737"/>
    </source>
</evidence>
<dbReference type="InterPro" id="IPR001005">
    <property type="entry name" value="SANT/Myb"/>
</dbReference>
<evidence type="ECO:0000256" key="3">
    <source>
        <dbReference type="ARBA" id="ARBA00023125"/>
    </source>
</evidence>
<evidence type="ECO:0008006" key="12">
    <source>
        <dbReference type="Google" id="ProtNLM"/>
    </source>
</evidence>
<feature type="domain" description="Myb-like" evidence="7">
    <location>
        <begin position="105"/>
        <end position="151"/>
    </location>
</feature>
<evidence type="ECO:0000256" key="2">
    <source>
        <dbReference type="ARBA" id="ARBA00023015"/>
    </source>
</evidence>
<feature type="domain" description="Myb-like" evidence="7">
    <location>
        <begin position="1"/>
        <end position="47"/>
    </location>
</feature>
<accession>A0A1J4KLF3</accession>
<dbReference type="GeneID" id="94826403"/>
<evidence type="ECO:0000313" key="10">
    <source>
        <dbReference type="EMBL" id="OHT10628.1"/>
    </source>
</evidence>
<organism evidence="10 11">
    <name type="scientific">Tritrichomonas foetus</name>
    <dbReference type="NCBI Taxonomy" id="1144522"/>
    <lineage>
        <taxon>Eukaryota</taxon>
        <taxon>Metamonada</taxon>
        <taxon>Parabasalia</taxon>
        <taxon>Tritrichomonadida</taxon>
        <taxon>Tritrichomonadidae</taxon>
        <taxon>Tritrichomonas</taxon>
    </lineage>
</organism>
<protein>
    <recommendedName>
        <fullName evidence="12">Myb-like DNA-binding domain containing protein</fullName>
    </recommendedName>
</protein>
<evidence type="ECO:0000256" key="4">
    <source>
        <dbReference type="ARBA" id="ARBA00023163"/>
    </source>
</evidence>
<dbReference type="InterPro" id="IPR051575">
    <property type="entry name" value="Myb-like_DNA-bd"/>
</dbReference>
<dbReference type="PROSITE" id="PS51294">
    <property type="entry name" value="HTH_MYB"/>
    <property type="match status" value="3"/>
</dbReference>
<dbReference type="EMBL" id="MLAK01000605">
    <property type="protein sequence ID" value="OHT10628.1"/>
    <property type="molecule type" value="Genomic_DNA"/>
</dbReference>
<dbReference type="RefSeq" id="XP_068363764.1">
    <property type="nucleotide sequence ID" value="XM_068491699.1"/>
</dbReference>
<dbReference type="InterPro" id="IPR009057">
    <property type="entry name" value="Homeodomain-like_sf"/>
</dbReference>
<evidence type="ECO:0000256" key="5">
    <source>
        <dbReference type="ARBA" id="ARBA00023242"/>
    </source>
</evidence>
<dbReference type="Gene3D" id="1.10.10.60">
    <property type="entry name" value="Homeodomain-like"/>
    <property type="match status" value="3"/>
</dbReference>
<feature type="region of interest" description="Disordered" evidence="6">
    <location>
        <begin position="168"/>
        <end position="197"/>
    </location>
</feature>
<dbReference type="GO" id="GO:0000978">
    <property type="term" value="F:RNA polymerase II cis-regulatory region sequence-specific DNA binding"/>
    <property type="evidence" value="ECO:0007669"/>
    <property type="project" value="TreeGrafter"/>
</dbReference>
<feature type="domain" description="SANT" evidence="8">
    <location>
        <begin position="1"/>
        <end position="43"/>
    </location>
</feature>
<feature type="domain" description="Myb-like" evidence="7">
    <location>
        <begin position="48"/>
        <end position="99"/>
    </location>
</feature>
<evidence type="ECO:0000259" key="9">
    <source>
        <dbReference type="PROSITE" id="PS51294"/>
    </source>
</evidence>
<dbReference type="GO" id="GO:0001006">
    <property type="term" value="F:RNA polymerase III type 3 promoter sequence-specific DNA binding"/>
    <property type="evidence" value="ECO:0007669"/>
    <property type="project" value="TreeGrafter"/>
</dbReference>
<comment type="caution">
    <text evidence="10">The sequence shown here is derived from an EMBL/GenBank/DDBJ whole genome shotgun (WGS) entry which is preliminary data.</text>
</comment>
<dbReference type="OrthoDB" id="2143914at2759"/>
<feature type="domain" description="HTH myb-type" evidence="9">
    <location>
        <begin position="105"/>
        <end position="155"/>
    </location>
</feature>
<gene>
    <name evidence="10" type="ORF">TRFO_04117</name>
</gene>
<dbReference type="GO" id="GO:0042796">
    <property type="term" value="P:snRNA transcription by RNA polymerase III"/>
    <property type="evidence" value="ECO:0007669"/>
    <property type="project" value="TreeGrafter"/>
</dbReference>
<name>A0A1J4KLF3_9EUKA</name>
<dbReference type="SUPFAM" id="SSF46689">
    <property type="entry name" value="Homeodomain-like"/>
    <property type="match status" value="2"/>
</dbReference>
<sequence>MRRKWTEEEDSIILNVVAKNGKHWELLSSMLPNRTTTQISAHYEKCLDPTLVKGPFTLDEDRIITSFVTEHGTQAWTKIKSYIPSRTPKQCRERWLNHLAPGVDNKREWTSTEDEFILRAVSTMGQRWAAIAKMMPGRTDNSIKNRYNSSISKRVVVDSTGKITLTPQKSQKSAFTSTNSNTNLQNYNPNPISSSQTPNLNNYDLKPTTNHHQIHITSPTNASTESFFNENSDNCSPNSDRGEINNGMAKLSGLSTHQNECGGTACAHSNLVGASQQLKKVPFVIPIITTKSSQSNFPNIKTDNISKTEAFAQSYEKYNSPVPEPGQADYGFFLGECDCSYYNQPSHAVDYSNDNSNDYSSSYDYGCEFECNNGEPEPGFCPSDALFSCSPNSEPVEFEEFQPEPGFSTFFDVANEIFLPTACDFTKA</sequence>